<evidence type="ECO:0000256" key="10">
    <source>
        <dbReference type="ARBA" id="ARBA00060838"/>
    </source>
</evidence>
<comment type="similarity">
    <text evidence="10">Belongs to the peroxidase family. Peroxidase/catalase subfamily.</text>
</comment>
<comment type="cofactor">
    <cofactor evidence="1">
        <name>heme b</name>
        <dbReference type="ChEBI" id="CHEBI:60344"/>
    </cofactor>
</comment>
<evidence type="ECO:0000256" key="1">
    <source>
        <dbReference type="ARBA" id="ARBA00001970"/>
    </source>
</evidence>
<evidence type="ECO:0000256" key="6">
    <source>
        <dbReference type="ARBA" id="ARBA00023004"/>
    </source>
</evidence>
<dbReference type="GO" id="GO:0042744">
    <property type="term" value="P:hydrogen peroxide catabolic process"/>
    <property type="evidence" value="ECO:0007669"/>
    <property type="project" value="UniProtKB-KW"/>
</dbReference>
<evidence type="ECO:0000256" key="5">
    <source>
        <dbReference type="ARBA" id="ARBA00023002"/>
    </source>
</evidence>
<evidence type="ECO:0000313" key="14">
    <source>
        <dbReference type="Proteomes" id="UP000094070"/>
    </source>
</evidence>
<dbReference type="InterPro" id="IPR000763">
    <property type="entry name" value="Catalase_peroxidase"/>
</dbReference>
<keyword evidence="3" id="KW-0349">Heme</keyword>
<sequence length="141" mass="15763">MALSPTEMLVDKANTLTLSVPEMTVLIGGLRVLATNSDHSKNGVLTHKPGVLTNDFFVNLLDMSTKWDKSPKDEGLYQGRDRKSDTLKWTATPVDLIFGSSSELRAVSEVYASKDSNQKFVSDFVKAWVKVMQLDRFDLHQ</sequence>
<keyword evidence="14" id="KW-1185">Reference proteome</keyword>
<gene>
    <name evidence="13" type="ORF">A1QC_14160</name>
</gene>
<dbReference type="GO" id="GO:0020037">
    <property type="term" value="F:heme binding"/>
    <property type="evidence" value="ECO:0007669"/>
    <property type="project" value="InterPro"/>
</dbReference>
<dbReference type="PANTHER" id="PTHR30555:SF0">
    <property type="entry name" value="CATALASE-PEROXIDASE"/>
    <property type="match status" value="1"/>
</dbReference>
<dbReference type="GO" id="GO:0046872">
    <property type="term" value="F:metal ion binding"/>
    <property type="evidence" value="ECO:0007669"/>
    <property type="project" value="UniProtKB-KW"/>
</dbReference>
<dbReference type="EMBL" id="AJYK02000014">
    <property type="protein sequence ID" value="OEF29068.1"/>
    <property type="molecule type" value="Genomic_DNA"/>
</dbReference>
<dbReference type="eggNOG" id="COG0376">
    <property type="taxonomic scope" value="Bacteria"/>
</dbReference>
<comment type="catalytic activity">
    <reaction evidence="9">
        <text>H2O2 + AH2 = A + 2 H2O</text>
        <dbReference type="Rhea" id="RHEA:30275"/>
        <dbReference type="ChEBI" id="CHEBI:13193"/>
        <dbReference type="ChEBI" id="CHEBI:15377"/>
        <dbReference type="ChEBI" id="CHEBI:16240"/>
        <dbReference type="ChEBI" id="CHEBI:17499"/>
        <dbReference type="EC" id="1.11.1.21"/>
    </reaction>
</comment>
<dbReference type="Pfam" id="PF00141">
    <property type="entry name" value="peroxidase"/>
    <property type="match status" value="1"/>
</dbReference>
<keyword evidence="5" id="KW-0560">Oxidoreductase</keyword>
<dbReference type="Proteomes" id="UP000094070">
    <property type="component" value="Unassembled WGS sequence"/>
</dbReference>
<name>A0A1E5E612_9VIBR</name>
<feature type="domain" description="Plant heme peroxidase family profile" evidence="12">
    <location>
        <begin position="7"/>
        <end position="113"/>
    </location>
</feature>
<dbReference type="PANTHER" id="PTHR30555">
    <property type="entry name" value="HYDROPEROXIDASE I, BIFUNCTIONAL CATALASE-PEROXIDASE"/>
    <property type="match status" value="1"/>
</dbReference>
<reference evidence="13 14" key="1">
    <citation type="journal article" date="2012" name="Science">
        <title>Ecological populations of bacteria act as socially cohesive units of antibiotic production and resistance.</title>
        <authorList>
            <person name="Cordero O.X."/>
            <person name="Wildschutte H."/>
            <person name="Kirkup B."/>
            <person name="Proehl S."/>
            <person name="Ngo L."/>
            <person name="Hussain F."/>
            <person name="Le Roux F."/>
            <person name="Mincer T."/>
            <person name="Polz M.F."/>
        </authorList>
    </citation>
    <scope>NUCLEOTIDE SEQUENCE [LARGE SCALE GENOMIC DNA]</scope>
    <source>
        <strain evidence="13 14">1S-45</strain>
    </source>
</reference>
<dbReference type="SUPFAM" id="SSF48113">
    <property type="entry name" value="Heme-dependent peroxidases"/>
    <property type="match status" value="1"/>
</dbReference>
<protein>
    <recommendedName>
        <fullName evidence="11">catalase peroxidase</fullName>
        <ecNumber evidence="11">1.11.1.21</ecNumber>
    </recommendedName>
</protein>
<evidence type="ECO:0000256" key="11">
    <source>
        <dbReference type="ARBA" id="ARBA00067012"/>
    </source>
</evidence>
<keyword evidence="6" id="KW-0408">Iron</keyword>
<comment type="caution">
    <text evidence="13">The sequence shown here is derived from an EMBL/GenBank/DDBJ whole genome shotgun (WGS) entry which is preliminary data.</text>
</comment>
<dbReference type="InterPro" id="IPR002016">
    <property type="entry name" value="Haem_peroxidase"/>
</dbReference>
<dbReference type="AlphaFoldDB" id="A0A1E5E612"/>
<evidence type="ECO:0000256" key="8">
    <source>
        <dbReference type="ARBA" id="ARBA00049145"/>
    </source>
</evidence>
<evidence type="ECO:0000256" key="7">
    <source>
        <dbReference type="ARBA" id="ARBA00023324"/>
    </source>
</evidence>
<dbReference type="Gene3D" id="1.10.420.10">
    <property type="entry name" value="Peroxidase, domain 2"/>
    <property type="match status" value="1"/>
</dbReference>
<evidence type="ECO:0000256" key="4">
    <source>
        <dbReference type="ARBA" id="ARBA00022723"/>
    </source>
</evidence>
<dbReference type="FunFam" id="1.10.420.10:FF:000004">
    <property type="entry name" value="Catalase-peroxidase"/>
    <property type="match status" value="1"/>
</dbReference>
<dbReference type="GO" id="GO:0005829">
    <property type="term" value="C:cytosol"/>
    <property type="evidence" value="ECO:0007669"/>
    <property type="project" value="TreeGrafter"/>
</dbReference>
<proteinExistence type="inferred from homology"/>
<evidence type="ECO:0000256" key="2">
    <source>
        <dbReference type="ARBA" id="ARBA00022559"/>
    </source>
</evidence>
<keyword evidence="4" id="KW-0479">Metal-binding</keyword>
<evidence type="ECO:0000256" key="9">
    <source>
        <dbReference type="ARBA" id="ARBA00051651"/>
    </source>
</evidence>
<dbReference type="STRING" id="1188252.A1QC_14160"/>
<organism evidence="13 14">
    <name type="scientific">Vibrio rumoiensis 1S-45</name>
    <dbReference type="NCBI Taxonomy" id="1188252"/>
    <lineage>
        <taxon>Bacteria</taxon>
        <taxon>Pseudomonadati</taxon>
        <taxon>Pseudomonadota</taxon>
        <taxon>Gammaproteobacteria</taxon>
        <taxon>Vibrionales</taxon>
        <taxon>Vibrionaceae</taxon>
        <taxon>Vibrio</taxon>
    </lineage>
</organism>
<dbReference type="GO" id="GO:0004096">
    <property type="term" value="F:catalase activity"/>
    <property type="evidence" value="ECO:0007669"/>
    <property type="project" value="InterPro"/>
</dbReference>
<dbReference type="InterPro" id="IPR010255">
    <property type="entry name" value="Haem_peroxidase_sf"/>
</dbReference>
<evidence type="ECO:0000259" key="12">
    <source>
        <dbReference type="Pfam" id="PF00141"/>
    </source>
</evidence>
<keyword evidence="2" id="KW-0575">Peroxidase</keyword>
<comment type="catalytic activity">
    <reaction evidence="8">
        <text>2 H2O2 = O2 + 2 H2O</text>
        <dbReference type="Rhea" id="RHEA:20309"/>
        <dbReference type="ChEBI" id="CHEBI:15377"/>
        <dbReference type="ChEBI" id="CHEBI:15379"/>
        <dbReference type="ChEBI" id="CHEBI:16240"/>
        <dbReference type="EC" id="1.11.1.21"/>
    </reaction>
</comment>
<dbReference type="GO" id="GO:0070301">
    <property type="term" value="P:cellular response to hydrogen peroxide"/>
    <property type="evidence" value="ECO:0007669"/>
    <property type="project" value="TreeGrafter"/>
</dbReference>
<evidence type="ECO:0000313" key="13">
    <source>
        <dbReference type="EMBL" id="OEF29068.1"/>
    </source>
</evidence>
<accession>A0A1E5E612</accession>
<keyword evidence="7" id="KW-0376">Hydrogen peroxide</keyword>
<dbReference type="EC" id="1.11.1.21" evidence="11"/>
<evidence type="ECO:0000256" key="3">
    <source>
        <dbReference type="ARBA" id="ARBA00022617"/>
    </source>
</evidence>